<feature type="domain" description="Peptidase C39" evidence="1">
    <location>
        <begin position="63"/>
        <end position="192"/>
    </location>
</feature>
<gene>
    <name evidence="2" type="ORF">MNBD_GAMMA12-336</name>
</gene>
<dbReference type="InterPro" id="IPR019734">
    <property type="entry name" value="TPR_rpt"/>
</dbReference>
<organism evidence="2">
    <name type="scientific">hydrothermal vent metagenome</name>
    <dbReference type="NCBI Taxonomy" id="652676"/>
    <lineage>
        <taxon>unclassified sequences</taxon>
        <taxon>metagenomes</taxon>
        <taxon>ecological metagenomes</taxon>
    </lineage>
</organism>
<sequence length="331" mass="38130">MTQVLLPLIDNKTLKTPLQISIIVTIFLLLSACFATPQTKQLQDQPLSLPTQIEHAHTPFYPQNKYHCGPAALATALDSIKHHYPLTDIVQKVYLPGRKGTLKSDLLSATRRYQLIAYQLKPELKFLLTELSKGNVVIVFQNLGVKYIPRWHYAVAIGYDLHNNTIILRSGKHKRRVTKLALFERTWKRSGYWAIVVTPATKIPATATALQWMIALSLYEKDASHPQSVKQAYRIALKRWPQHSLLHLTSANYWFQQKSWYQARRYYYKAVTLDSQNADAWNNYANLQLTLKRYQAALISSRKAIRIGGRNLSAYKRTLQEIQQKISTSKR</sequence>
<dbReference type="SMART" id="SM00028">
    <property type="entry name" value="TPR"/>
    <property type="match status" value="2"/>
</dbReference>
<accession>A0A3B0Y5S2</accession>
<dbReference type="GO" id="GO:0008233">
    <property type="term" value="F:peptidase activity"/>
    <property type="evidence" value="ECO:0007669"/>
    <property type="project" value="InterPro"/>
</dbReference>
<dbReference type="Pfam" id="PF03412">
    <property type="entry name" value="Peptidase_C39"/>
    <property type="match status" value="1"/>
</dbReference>
<evidence type="ECO:0000313" key="2">
    <source>
        <dbReference type="EMBL" id="VAW70887.1"/>
    </source>
</evidence>
<dbReference type="Gene3D" id="1.25.40.10">
    <property type="entry name" value="Tetratricopeptide repeat domain"/>
    <property type="match status" value="1"/>
</dbReference>
<proteinExistence type="predicted"/>
<dbReference type="AlphaFoldDB" id="A0A3B0Y5S2"/>
<dbReference type="NCBIfam" id="NF033920">
    <property type="entry name" value="C39_PA2778_fam"/>
    <property type="match status" value="1"/>
</dbReference>
<dbReference type="InterPro" id="IPR011990">
    <property type="entry name" value="TPR-like_helical_dom_sf"/>
</dbReference>
<dbReference type="InterPro" id="IPR005074">
    <property type="entry name" value="Peptidase_C39"/>
</dbReference>
<protein>
    <recommendedName>
        <fullName evidence="1">Peptidase C39 domain-containing protein</fullName>
    </recommendedName>
</protein>
<dbReference type="GO" id="GO:0016020">
    <property type="term" value="C:membrane"/>
    <property type="evidence" value="ECO:0007669"/>
    <property type="project" value="InterPro"/>
</dbReference>
<evidence type="ECO:0000259" key="1">
    <source>
        <dbReference type="Pfam" id="PF03412"/>
    </source>
</evidence>
<dbReference type="Gene3D" id="3.90.70.10">
    <property type="entry name" value="Cysteine proteinases"/>
    <property type="match status" value="1"/>
</dbReference>
<name>A0A3B0Y5S2_9ZZZZ</name>
<dbReference type="EMBL" id="UOFL01000003">
    <property type="protein sequence ID" value="VAW70887.1"/>
    <property type="molecule type" value="Genomic_DNA"/>
</dbReference>
<reference evidence="2" key="1">
    <citation type="submission" date="2018-06" db="EMBL/GenBank/DDBJ databases">
        <authorList>
            <person name="Zhirakovskaya E."/>
        </authorList>
    </citation>
    <scope>NUCLEOTIDE SEQUENCE</scope>
</reference>
<dbReference type="SUPFAM" id="SSF48452">
    <property type="entry name" value="TPR-like"/>
    <property type="match status" value="1"/>
</dbReference>
<dbReference type="GO" id="GO:0006508">
    <property type="term" value="P:proteolysis"/>
    <property type="evidence" value="ECO:0007669"/>
    <property type="project" value="InterPro"/>
</dbReference>
<dbReference type="GO" id="GO:0005524">
    <property type="term" value="F:ATP binding"/>
    <property type="evidence" value="ECO:0007669"/>
    <property type="project" value="InterPro"/>
</dbReference>